<evidence type="ECO:0000313" key="5">
    <source>
        <dbReference type="EMBL" id="KAK4077459.1"/>
    </source>
</evidence>
<accession>A0AAE1M1Y9</accession>
<reference evidence="5" key="1">
    <citation type="submission" date="2023-11" db="EMBL/GenBank/DDBJ databases">
        <title>The genome sequences of three competitors of mushroom-forming fungi.</title>
        <authorList>
            <person name="Beijen E."/>
            <person name="Ohm R.A."/>
        </authorList>
    </citation>
    <scope>NUCLEOTIDE SEQUENCE</scope>
    <source>
        <strain evidence="5">CBS 100526</strain>
    </source>
</reference>
<dbReference type="GO" id="GO:0005576">
    <property type="term" value="C:extracellular region"/>
    <property type="evidence" value="ECO:0007669"/>
    <property type="project" value="InterPro"/>
</dbReference>
<dbReference type="Proteomes" id="UP001273209">
    <property type="component" value="Unassembled WGS sequence"/>
</dbReference>
<proteinExistence type="inferred from homology"/>
<evidence type="ECO:0000256" key="2">
    <source>
        <dbReference type="ARBA" id="ARBA00009576"/>
    </source>
</evidence>
<evidence type="ECO:0000256" key="1">
    <source>
        <dbReference type="ARBA" id="ARBA00004196"/>
    </source>
</evidence>
<dbReference type="PANTHER" id="PTHR42341:SF1">
    <property type="entry name" value="HYDROPHOBIN"/>
    <property type="match status" value="1"/>
</dbReference>
<evidence type="ECO:0000256" key="4">
    <source>
        <dbReference type="SAM" id="SignalP"/>
    </source>
</evidence>
<feature type="signal peptide" evidence="4">
    <location>
        <begin position="1"/>
        <end position="21"/>
    </location>
</feature>
<dbReference type="InterPro" id="IPR010636">
    <property type="entry name" value="Class_II_hydrophobin"/>
</dbReference>
<name>A0AAE1M1Y9_9HYPO</name>
<feature type="chain" id="PRO_5042183029" evidence="4">
    <location>
        <begin position="22"/>
        <end position="113"/>
    </location>
</feature>
<dbReference type="InterPro" id="IPR036686">
    <property type="entry name" value="Class_II_Hydrophobin_sf"/>
</dbReference>
<dbReference type="RefSeq" id="XP_062757294.1">
    <property type="nucleotide sequence ID" value="XM_062898122.1"/>
</dbReference>
<sequence length="113" mass="12469">MKSVEMKSFTIVTFFAAFAVAVPLEDALNGGSGWWGDHHNDHPSHICPQGLYNSPQCCNSHLLGIFGLDCHTPWEKFYDSEDLRQECSKASETALCCVSPVRDQAILCQPPLA</sequence>
<dbReference type="GeneID" id="87918027"/>
<dbReference type="EMBL" id="JAWRVG010000011">
    <property type="protein sequence ID" value="KAK4077459.1"/>
    <property type="molecule type" value="Genomic_DNA"/>
</dbReference>
<comment type="similarity">
    <text evidence="2">Belongs to the cerato-ulmin hydrophobin family.</text>
</comment>
<dbReference type="AlphaFoldDB" id="A0AAE1M1Y9"/>
<comment type="subcellular location">
    <subcellularLocation>
        <location evidence="1">Cell envelope</location>
    </subcellularLocation>
</comment>
<protein>
    <submittedName>
        <fullName evidence="5">Fungal hydrophobin</fullName>
    </submittedName>
</protein>
<keyword evidence="3" id="KW-1015">Disulfide bond</keyword>
<dbReference type="Gene3D" id="3.20.120.10">
    <property type="entry name" value="Hydrophobin"/>
    <property type="match status" value="1"/>
</dbReference>
<dbReference type="PANTHER" id="PTHR42341">
    <property type="entry name" value="HYDROPHOBIN"/>
    <property type="match status" value="1"/>
</dbReference>
<keyword evidence="6" id="KW-1185">Reference proteome</keyword>
<comment type="caution">
    <text evidence="5">The sequence shown here is derived from an EMBL/GenBank/DDBJ whole genome shotgun (WGS) entry which is preliminary data.</text>
</comment>
<dbReference type="SUPFAM" id="SSF101751">
    <property type="entry name" value="Hydrophobin II, HfbII"/>
    <property type="match status" value="1"/>
</dbReference>
<evidence type="ECO:0000313" key="6">
    <source>
        <dbReference type="Proteomes" id="UP001273209"/>
    </source>
</evidence>
<gene>
    <name evidence="5" type="ORF">Triagg1_3791</name>
</gene>
<keyword evidence="4" id="KW-0732">Signal</keyword>
<dbReference type="Pfam" id="PF06766">
    <property type="entry name" value="Hydrophobin_2"/>
    <property type="match status" value="1"/>
</dbReference>
<dbReference type="CDD" id="cd23508">
    <property type="entry name" value="hydrophobin_II"/>
    <property type="match status" value="1"/>
</dbReference>
<evidence type="ECO:0000256" key="3">
    <source>
        <dbReference type="ARBA" id="ARBA00023157"/>
    </source>
</evidence>
<organism evidence="5 6">
    <name type="scientific">Trichoderma aggressivum f. europaeum</name>
    <dbReference type="NCBI Taxonomy" id="173218"/>
    <lineage>
        <taxon>Eukaryota</taxon>
        <taxon>Fungi</taxon>
        <taxon>Dikarya</taxon>
        <taxon>Ascomycota</taxon>
        <taxon>Pezizomycotina</taxon>
        <taxon>Sordariomycetes</taxon>
        <taxon>Hypocreomycetidae</taxon>
        <taxon>Hypocreales</taxon>
        <taxon>Hypocreaceae</taxon>
        <taxon>Trichoderma</taxon>
    </lineage>
</organism>